<dbReference type="InParanoid" id="A0A0C3ATY0"/>
<dbReference type="Pfam" id="PF06221">
    <property type="entry name" value="zf-C2HC5"/>
    <property type="match status" value="1"/>
</dbReference>
<proteinExistence type="predicted"/>
<protein>
    <recommendedName>
        <fullName evidence="2">TRIP4/RQT4 C2HC5-type zinc finger domain-containing protein</fullName>
    </recommendedName>
</protein>
<evidence type="ECO:0000256" key="1">
    <source>
        <dbReference type="SAM" id="MobiDB-lite"/>
    </source>
</evidence>
<dbReference type="GO" id="GO:0072344">
    <property type="term" value="P:rescue of stalled ribosome"/>
    <property type="evidence" value="ECO:0007669"/>
    <property type="project" value="InterPro"/>
</dbReference>
<evidence type="ECO:0000313" key="4">
    <source>
        <dbReference type="Proteomes" id="UP000053989"/>
    </source>
</evidence>
<feature type="compositionally biased region" description="Basic residues" evidence="1">
    <location>
        <begin position="258"/>
        <end position="269"/>
    </location>
</feature>
<dbReference type="EMBL" id="KN822009">
    <property type="protein sequence ID" value="KIM68417.1"/>
    <property type="molecule type" value="Genomic_DNA"/>
</dbReference>
<dbReference type="GO" id="GO:0005634">
    <property type="term" value="C:nucleus"/>
    <property type="evidence" value="ECO:0007669"/>
    <property type="project" value="InterPro"/>
</dbReference>
<dbReference type="OrthoDB" id="338816at2759"/>
<feature type="compositionally biased region" description="Polar residues" evidence="1">
    <location>
        <begin position="273"/>
        <end position="283"/>
    </location>
</feature>
<reference evidence="4" key="2">
    <citation type="submission" date="2015-01" db="EMBL/GenBank/DDBJ databases">
        <title>Evolutionary Origins and Diversification of the Mycorrhizal Mutualists.</title>
        <authorList>
            <consortium name="DOE Joint Genome Institute"/>
            <consortium name="Mycorrhizal Genomics Consortium"/>
            <person name="Kohler A."/>
            <person name="Kuo A."/>
            <person name="Nagy L.G."/>
            <person name="Floudas D."/>
            <person name="Copeland A."/>
            <person name="Barry K.W."/>
            <person name="Cichocki N."/>
            <person name="Veneault-Fourrey C."/>
            <person name="LaButti K."/>
            <person name="Lindquist E.A."/>
            <person name="Lipzen A."/>
            <person name="Lundell T."/>
            <person name="Morin E."/>
            <person name="Murat C."/>
            <person name="Riley R."/>
            <person name="Ohm R."/>
            <person name="Sun H."/>
            <person name="Tunlid A."/>
            <person name="Henrissat B."/>
            <person name="Grigoriev I.V."/>
            <person name="Hibbett D.S."/>
            <person name="Martin F."/>
        </authorList>
    </citation>
    <scope>NUCLEOTIDE SEQUENCE [LARGE SCALE GENOMIC DNA]</scope>
    <source>
        <strain evidence="4">Foug A</strain>
    </source>
</reference>
<gene>
    <name evidence="3" type="ORF">SCLCIDRAFT_1209235</name>
</gene>
<name>A0A0C3ATY0_9AGAM</name>
<reference evidence="3 4" key="1">
    <citation type="submission" date="2014-04" db="EMBL/GenBank/DDBJ databases">
        <authorList>
            <consortium name="DOE Joint Genome Institute"/>
            <person name="Kuo A."/>
            <person name="Kohler A."/>
            <person name="Nagy L.G."/>
            <person name="Floudas D."/>
            <person name="Copeland A."/>
            <person name="Barry K.W."/>
            <person name="Cichocki N."/>
            <person name="Veneault-Fourrey C."/>
            <person name="LaButti K."/>
            <person name="Lindquist E.A."/>
            <person name="Lipzen A."/>
            <person name="Lundell T."/>
            <person name="Morin E."/>
            <person name="Murat C."/>
            <person name="Sun H."/>
            <person name="Tunlid A."/>
            <person name="Henrissat B."/>
            <person name="Grigoriev I.V."/>
            <person name="Hibbett D.S."/>
            <person name="Martin F."/>
            <person name="Nordberg H.P."/>
            <person name="Cantor M.N."/>
            <person name="Hua S.X."/>
        </authorList>
    </citation>
    <scope>NUCLEOTIDE SEQUENCE [LARGE SCALE GENOMIC DNA]</scope>
    <source>
        <strain evidence="3 4">Foug A</strain>
    </source>
</reference>
<dbReference type="InterPro" id="IPR009349">
    <property type="entry name" value="TRIP4/RQT4_C2HC5_Znf"/>
</dbReference>
<dbReference type="HOGENOM" id="CLU_059976_0_0_1"/>
<dbReference type="Proteomes" id="UP000053989">
    <property type="component" value="Unassembled WGS sequence"/>
</dbReference>
<feature type="domain" description="TRIP4/RQT4 C2HC5-type zinc finger" evidence="2">
    <location>
        <begin position="67"/>
        <end position="114"/>
    </location>
</feature>
<evidence type="ECO:0000259" key="2">
    <source>
        <dbReference type="Pfam" id="PF06221"/>
    </source>
</evidence>
<dbReference type="GO" id="GO:0180022">
    <property type="term" value="C:RQC-trigger complex"/>
    <property type="evidence" value="ECO:0007669"/>
    <property type="project" value="InterPro"/>
</dbReference>
<dbReference type="AlphaFoldDB" id="A0A0C3ATY0"/>
<accession>A0A0C3ATY0</accession>
<keyword evidence="4" id="KW-1185">Reference proteome</keyword>
<organism evidence="3 4">
    <name type="scientific">Scleroderma citrinum Foug A</name>
    <dbReference type="NCBI Taxonomy" id="1036808"/>
    <lineage>
        <taxon>Eukaryota</taxon>
        <taxon>Fungi</taxon>
        <taxon>Dikarya</taxon>
        <taxon>Basidiomycota</taxon>
        <taxon>Agaricomycotina</taxon>
        <taxon>Agaricomycetes</taxon>
        <taxon>Agaricomycetidae</taxon>
        <taxon>Boletales</taxon>
        <taxon>Sclerodermatineae</taxon>
        <taxon>Sclerodermataceae</taxon>
        <taxon>Scleroderma</taxon>
    </lineage>
</organism>
<dbReference type="GO" id="GO:0008270">
    <property type="term" value="F:zinc ion binding"/>
    <property type="evidence" value="ECO:0007669"/>
    <property type="project" value="InterPro"/>
</dbReference>
<feature type="region of interest" description="Disordered" evidence="1">
    <location>
        <begin position="161"/>
        <end position="283"/>
    </location>
</feature>
<dbReference type="STRING" id="1036808.A0A0C3ATY0"/>
<feature type="region of interest" description="Disordered" evidence="1">
    <location>
        <begin position="1"/>
        <end position="41"/>
    </location>
</feature>
<feature type="compositionally biased region" description="Polar residues" evidence="1">
    <location>
        <begin position="1"/>
        <end position="13"/>
    </location>
</feature>
<feature type="compositionally biased region" description="Low complexity" evidence="1">
    <location>
        <begin position="186"/>
        <end position="197"/>
    </location>
</feature>
<evidence type="ECO:0000313" key="3">
    <source>
        <dbReference type="EMBL" id="KIM68417.1"/>
    </source>
</evidence>
<sequence length="283" mass="31206">MHRTPWTKSSSLVSDRLSRQSSPAPAKQQAKGKGKTESPKSRAVIEIETLLHSAENASGREKDSKGGCFCQAREHALSTYVPLCYGCGLILCKLNPPYCACPHCGEILLDIIQRPVLVAQLQEELRRQISKEEEQRQRAIAEAHKAAGAFPMLPNSVPSRQYTKAASAAPPQSHKVMSLNSATKKVTVSSYTTTPVSSRPPSPSLEEDALKEPPRVPPPDKDISYVKQPPDPAHPWRNAQFPDLRYVPLPRDDAPKCPRNKQQNKKRGKVPAASSSSQQHDER</sequence>
<feature type="compositionally biased region" description="Basic and acidic residues" evidence="1">
    <location>
        <begin position="208"/>
        <end position="224"/>
    </location>
</feature>